<protein>
    <submittedName>
        <fullName evidence="2">Uncharacterized protein</fullName>
    </submittedName>
</protein>
<keyword evidence="3" id="KW-1185">Reference proteome</keyword>
<organism evidence="2 3">
    <name type="scientific">Lasiosphaeria miniovina</name>
    <dbReference type="NCBI Taxonomy" id="1954250"/>
    <lineage>
        <taxon>Eukaryota</taxon>
        <taxon>Fungi</taxon>
        <taxon>Dikarya</taxon>
        <taxon>Ascomycota</taxon>
        <taxon>Pezizomycotina</taxon>
        <taxon>Sordariomycetes</taxon>
        <taxon>Sordariomycetidae</taxon>
        <taxon>Sordariales</taxon>
        <taxon>Lasiosphaeriaceae</taxon>
        <taxon>Lasiosphaeria</taxon>
    </lineage>
</organism>
<dbReference type="AlphaFoldDB" id="A0AA40AVI9"/>
<sequence length="137" mass="15767">MSSPLSSLCRGIFSTFCPSKPRHCFYCLSRASLFGLSVRKRLPTNLQIPTDSEVASGPRQRHWHLHDKEDIYHNALFCGWYMSKETRKMNIHRPSHLVTSGVGKSGPKLADRYDRKTGRLPNKKKQRETFPRLPVPC</sequence>
<gene>
    <name evidence="2" type="ORF">B0T26DRAFT_230814</name>
</gene>
<evidence type="ECO:0000256" key="1">
    <source>
        <dbReference type="SAM" id="MobiDB-lite"/>
    </source>
</evidence>
<name>A0AA40AVI9_9PEZI</name>
<dbReference type="EMBL" id="JAUIRO010000003">
    <property type="protein sequence ID" value="KAK0722739.1"/>
    <property type="molecule type" value="Genomic_DNA"/>
</dbReference>
<dbReference type="Proteomes" id="UP001172101">
    <property type="component" value="Unassembled WGS sequence"/>
</dbReference>
<reference evidence="2" key="1">
    <citation type="submission" date="2023-06" db="EMBL/GenBank/DDBJ databases">
        <title>Genome-scale phylogeny and comparative genomics of the fungal order Sordariales.</title>
        <authorList>
            <consortium name="Lawrence Berkeley National Laboratory"/>
            <person name="Hensen N."/>
            <person name="Bonometti L."/>
            <person name="Westerberg I."/>
            <person name="Brannstrom I.O."/>
            <person name="Guillou S."/>
            <person name="Cros-Aarteil S."/>
            <person name="Calhoun S."/>
            <person name="Haridas S."/>
            <person name="Kuo A."/>
            <person name="Mondo S."/>
            <person name="Pangilinan J."/>
            <person name="Riley R."/>
            <person name="LaButti K."/>
            <person name="Andreopoulos B."/>
            <person name="Lipzen A."/>
            <person name="Chen C."/>
            <person name="Yanf M."/>
            <person name="Daum C."/>
            <person name="Ng V."/>
            <person name="Clum A."/>
            <person name="Steindorff A."/>
            <person name="Ohm R."/>
            <person name="Martin F."/>
            <person name="Silar P."/>
            <person name="Natvig D."/>
            <person name="Lalanne C."/>
            <person name="Gautier V."/>
            <person name="Ament-velasquez S.L."/>
            <person name="Kruys A."/>
            <person name="Hutchinson M.I."/>
            <person name="Powell A.J."/>
            <person name="Barry K."/>
            <person name="Miller A.N."/>
            <person name="Grigoriev I.V."/>
            <person name="Debuchy R."/>
            <person name="Gladieux P."/>
            <person name="Thoren M.H."/>
            <person name="Johannesson H."/>
        </authorList>
    </citation>
    <scope>NUCLEOTIDE SEQUENCE</scope>
    <source>
        <strain evidence="2">SMH2392-1A</strain>
    </source>
</reference>
<proteinExistence type="predicted"/>
<evidence type="ECO:0000313" key="2">
    <source>
        <dbReference type="EMBL" id="KAK0722739.1"/>
    </source>
</evidence>
<comment type="caution">
    <text evidence="2">The sequence shown here is derived from an EMBL/GenBank/DDBJ whole genome shotgun (WGS) entry which is preliminary data.</text>
</comment>
<dbReference type="RefSeq" id="XP_060298663.1">
    <property type="nucleotide sequence ID" value="XM_060433898.1"/>
</dbReference>
<evidence type="ECO:0000313" key="3">
    <source>
        <dbReference type="Proteomes" id="UP001172101"/>
    </source>
</evidence>
<dbReference type="GeneID" id="85317168"/>
<accession>A0AA40AVI9</accession>
<feature type="region of interest" description="Disordered" evidence="1">
    <location>
        <begin position="96"/>
        <end position="137"/>
    </location>
</feature>